<dbReference type="eggNOG" id="KOG2385">
    <property type="taxonomic scope" value="Eukaryota"/>
</dbReference>
<dbReference type="PANTHER" id="PTHR17920:SF3">
    <property type="entry name" value="TRANSMEMBRANE AND COILED-COIL DOMAIN-CONTAINING PROTEIN 4"/>
    <property type="match status" value="1"/>
</dbReference>
<feature type="transmembrane region" description="Helical" evidence="7">
    <location>
        <begin position="409"/>
        <end position="431"/>
    </location>
</feature>
<feature type="transmembrane region" description="Helical" evidence="7">
    <location>
        <begin position="518"/>
        <end position="537"/>
    </location>
</feature>
<evidence type="ECO:0000313" key="8">
    <source>
        <dbReference type="EMBL" id="CCE66181.1"/>
    </source>
</evidence>
<evidence type="ECO:0000256" key="4">
    <source>
        <dbReference type="ARBA" id="ARBA00022989"/>
    </source>
</evidence>
<dbReference type="Proteomes" id="UP000005666">
    <property type="component" value="Chromosome 16"/>
</dbReference>
<keyword evidence="3 7" id="KW-0812">Transmembrane</keyword>
<comment type="similarity">
    <text evidence="2">Belongs to the TMCO4 family.</text>
</comment>
<dbReference type="PANTHER" id="PTHR17920">
    <property type="entry name" value="TRANSMEMBRANE AND COILED-COIL DOMAIN-CONTAINING PROTEIN 4 TMCO4"/>
    <property type="match status" value="1"/>
</dbReference>
<feature type="compositionally biased region" description="Basic and acidic residues" evidence="6">
    <location>
        <begin position="707"/>
        <end position="716"/>
    </location>
</feature>
<dbReference type="GeneID" id="11530798"/>
<feature type="region of interest" description="Disordered" evidence="6">
    <location>
        <begin position="707"/>
        <end position="734"/>
    </location>
</feature>
<keyword evidence="9" id="KW-1185">Reference proteome</keyword>
<feature type="compositionally biased region" description="Polar residues" evidence="6">
    <location>
        <begin position="717"/>
        <end position="729"/>
    </location>
</feature>
<feature type="compositionally biased region" description="Basic and acidic residues" evidence="6">
    <location>
        <begin position="54"/>
        <end position="73"/>
    </location>
</feature>
<sequence length="764" mass="84705">MEEHKDNEIHGEDMLAGEVYSNAEAVTEAHELHVDGLVLNAIDKNAPNDDNESGDEKDWQPIDKIPSEDDTLRCADSSGSNKGYGMMDNDEEVAEDFIYSNVSSEEQIIRSNKNNSKTDFLFNNPNVYVTQDKKESVDAEDNRETKDGNHSSISINYYKQLAYTRSLFSDNQKFGYVGSLSVLTGHFCLRLAKLATIKNLKTNQKLTRLLSTLQKDLADWRSKILNMLYEELELSSPEIKMIEQLDMIDVQLSDLCRNLQTTQKNEPEEGDDKNTSKENTIDIAWVIICHLFLLLTSEESYDSRDRTLLVELAKVLGISYNELNDFERRAYDAIVYNQDSSDDQSGTEIDHLKKRRHKNKKKKMAYVGLAMVGGSVVLGLSGGLLAPFIGAGLASGFSTLGLGGAAGFLSSAAGTASVAITSTAVGANIGAKSMSKRMGSVETFEIKPIHDNSRVNVLLTVPGWMINEEDEISAPFSTIDCIEGDIFSLNWEPSILTEIGTRMKVATSEVVTDSIQQMLGNVILVSIVSAIQLPLILSRLSFFLDNPWAVASDRAWSAGLILADTLMNKNLGNRPVTLIGYSLGARVIYSCLLELSAHKKVGLVENVFLFGAPVIISQDELIRARSMVSGRFVSGYSLNDWILKYIYRTTTSRGYKEVLGISQVDEPLTVENIDLTEIIKGHSEYRENMPKLLKLVGLEVTSETFHDPANKEDAESHQISTVSTQSQDPDSTDKIIKEIDNIESFLKPLTETPPTTHEEENPTQ</sequence>
<evidence type="ECO:0000313" key="9">
    <source>
        <dbReference type="Proteomes" id="UP000005666"/>
    </source>
</evidence>
<evidence type="ECO:0008006" key="10">
    <source>
        <dbReference type="Google" id="ProtNLM"/>
    </source>
</evidence>
<evidence type="ECO:0000256" key="5">
    <source>
        <dbReference type="ARBA" id="ARBA00023136"/>
    </source>
</evidence>
<keyword evidence="5 7" id="KW-0472">Membrane</keyword>
<dbReference type="OMA" id="KFAYIGI"/>
<name>G8C203_TETPH</name>
<reference evidence="8 9" key="1">
    <citation type="journal article" date="2011" name="Proc. Natl. Acad. Sci. U.S.A.">
        <title>Evolutionary erosion of yeast sex chromosomes by mating-type switching accidents.</title>
        <authorList>
            <person name="Gordon J.L."/>
            <person name="Armisen D."/>
            <person name="Proux-Wera E."/>
            <person name="Oheigeartaigh S.S."/>
            <person name="Byrne K.P."/>
            <person name="Wolfe K.H."/>
        </authorList>
    </citation>
    <scope>NUCLEOTIDE SEQUENCE [LARGE SCALE GENOMIC DNA]</scope>
    <source>
        <strain evidence="9">ATCC 24235 / CBS 4417 / NBRC 1672 / NRRL Y-8282 / UCD 70-5</strain>
    </source>
</reference>
<dbReference type="SUPFAM" id="SSF53474">
    <property type="entry name" value="alpha/beta-Hydrolases"/>
    <property type="match status" value="1"/>
</dbReference>
<protein>
    <recommendedName>
        <fullName evidence="10">DUF726 domain-containing protein</fullName>
    </recommendedName>
</protein>
<comment type="subcellular location">
    <subcellularLocation>
        <location evidence="1">Membrane</location>
        <topology evidence="1">Multi-pass membrane protein</topology>
    </subcellularLocation>
</comment>
<dbReference type="AlphaFoldDB" id="G8C203"/>
<evidence type="ECO:0000256" key="1">
    <source>
        <dbReference type="ARBA" id="ARBA00004141"/>
    </source>
</evidence>
<dbReference type="HOGENOM" id="CLU_001695_2_0_1"/>
<evidence type="ECO:0000256" key="7">
    <source>
        <dbReference type="SAM" id="Phobius"/>
    </source>
</evidence>
<organism evidence="8 9">
    <name type="scientific">Tetrapisispora phaffii (strain ATCC 24235 / CBS 4417 / NBRC 1672 / NRRL Y-8282 / UCD 70-5)</name>
    <name type="common">Yeast</name>
    <name type="synonym">Fabospora phaffii</name>
    <dbReference type="NCBI Taxonomy" id="1071381"/>
    <lineage>
        <taxon>Eukaryota</taxon>
        <taxon>Fungi</taxon>
        <taxon>Dikarya</taxon>
        <taxon>Ascomycota</taxon>
        <taxon>Saccharomycotina</taxon>
        <taxon>Saccharomycetes</taxon>
        <taxon>Saccharomycetales</taxon>
        <taxon>Saccharomycetaceae</taxon>
        <taxon>Tetrapisispora</taxon>
    </lineage>
</organism>
<proteinExistence type="inferred from homology"/>
<dbReference type="OrthoDB" id="277931at2759"/>
<dbReference type="KEGG" id="tpf:TPHA_0P00230"/>
<dbReference type="RefSeq" id="XP_003688615.1">
    <property type="nucleotide sequence ID" value="XM_003688567.1"/>
</dbReference>
<feature type="transmembrane region" description="Helical" evidence="7">
    <location>
        <begin position="364"/>
        <end position="389"/>
    </location>
</feature>
<dbReference type="InterPro" id="IPR029058">
    <property type="entry name" value="AB_hydrolase_fold"/>
</dbReference>
<feature type="region of interest" description="Disordered" evidence="6">
    <location>
        <begin position="745"/>
        <end position="764"/>
    </location>
</feature>
<keyword evidence="4 7" id="KW-1133">Transmembrane helix</keyword>
<gene>
    <name evidence="8" type="primary">TPHA0P00230</name>
    <name evidence="8" type="ordered locus">TPHA_0P00230</name>
</gene>
<dbReference type="GO" id="GO:0016020">
    <property type="term" value="C:membrane"/>
    <property type="evidence" value="ECO:0007669"/>
    <property type="project" value="UniProtKB-SubCell"/>
</dbReference>
<dbReference type="EMBL" id="HE612871">
    <property type="protein sequence ID" value="CCE66181.1"/>
    <property type="molecule type" value="Genomic_DNA"/>
</dbReference>
<feature type="region of interest" description="Disordered" evidence="6">
    <location>
        <begin position="43"/>
        <end position="85"/>
    </location>
</feature>
<evidence type="ECO:0000256" key="2">
    <source>
        <dbReference type="ARBA" id="ARBA00009824"/>
    </source>
</evidence>
<evidence type="ECO:0000256" key="6">
    <source>
        <dbReference type="SAM" id="MobiDB-lite"/>
    </source>
</evidence>
<dbReference type="InterPro" id="IPR007941">
    <property type="entry name" value="DUF726"/>
</dbReference>
<evidence type="ECO:0000256" key="3">
    <source>
        <dbReference type="ARBA" id="ARBA00022692"/>
    </source>
</evidence>
<accession>G8C203</accession>
<dbReference type="Pfam" id="PF05277">
    <property type="entry name" value="DUF726"/>
    <property type="match status" value="1"/>
</dbReference>